<dbReference type="AlphaFoldDB" id="A0A0D7K6H8"/>
<dbReference type="RefSeq" id="WP_044400484.1">
    <property type="nucleotide sequence ID" value="NZ_JXYQ01000055.1"/>
</dbReference>
<evidence type="ECO:0000313" key="1">
    <source>
        <dbReference type="EMBL" id="KJA09614.1"/>
    </source>
</evidence>
<protein>
    <submittedName>
        <fullName evidence="1">Uncharacterized protein</fullName>
    </submittedName>
</protein>
<gene>
    <name evidence="1" type="ORF">RP29_15520</name>
</gene>
<accession>A0A0D7K6H8</accession>
<dbReference type="EMBL" id="JXYQ01000055">
    <property type="protein sequence ID" value="KJA09614.1"/>
    <property type="molecule type" value="Genomic_DNA"/>
</dbReference>
<name>A0A0D7K6H8_9BURK</name>
<organism evidence="1 2">
    <name type="scientific">Acidovorax temperans</name>
    <dbReference type="NCBI Taxonomy" id="80878"/>
    <lineage>
        <taxon>Bacteria</taxon>
        <taxon>Pseudomonadati</taxon>
        <taxon>Pseudomonadota</taxon>
        <taxon>Betaproteobacteria</taxon>
        <taxon>Burkholderiales</taxon>
        <taxon>Comamonadaceae</taxon>
        <taxon>Acidovorax</taxon>
    </lineage>
</organism>
<sequence>MHSLLKRTTLEGKMLLHRSADQGNILQGVYRQHGALKLQDVDPRFAMSTNCPWWRRKAFCSAAYPLVVELSLLIST</sequence>
<evidence type="ECO:0000313" key="2">
    <source>
        <dbReference type="Proteomes" id="UP000032566"/>
    </source>
</evidence>
<proteinExistence type="predicted"/>
<keyword evidence="2" id="KW-1185">Reference proteome</keyword>
<dbReference type="PATRIC" id="fig|80878.5.peg.3005"/>
<feature type="non-terminal residue" evidence="1">
    <location>
        <position position="76"/>
    </location>
</feature>
<reference evidence="1 2" key="1">
    <citation type="submission" date="2014-12" db="EMBL/GenBank/DDBJ databases">
        <title>Isolation of bacteria from lake water.</title>
        <authorList>
            <person name="Sheng K.-Y."/>
            <person name="Chin P.-S."/>
            <person name="Chan K.-G."/>
            <person name="Tan G.S."/>
        </authorList>
    </citation>
    <scope>NUCLEOTIDE SEQUENCE [LARGE SCALE GENOMIC DNA]</scope>
    <source>
        <strain evidence="1 2">KY4</strain>
    </source>
</reference>
<dbReference type="Proteomes" id="UP000032566">
    <property type="component" value="Unassembled WGS sequence"/>
</dbReference>
<comment type="caution">
    <text evidence="1">The sequence shown here is derived from an EMBL/GenBank/DDBJ whole genome shotgun (WGS) entry which is preliminary data.</text>
</comment>